<evidence type="ECO:0000256" key="10">
    <source>
        <dbReference type="ARBA" id="ARBA00033381"/>
    </source>
</evidence>
<evidence type="ECO:0000256" key="11">
    <source>
        <dbReference type="ARBA" id="ARBA00047715"/>
    </source>
</evidence>
<feature type="domain" description="Aminotransferase class I/classII large" evidence="13">
    <location>
        <begin position="28"/>
        <end position="369"/>
    </location>
</feature>
<dbReference type="Gene3D" id="3.40.640.10">
    <property type="entry name" value="Type I PLP-dependent aspartate aminotransferase-like (Major domain)"/>
    <property type="match status" value="1"/>
</dbReference>
<comment type="similarity">
    <text evidence="3">Belongs to the class-II pyridoxal-phosphate-dependent aminotransferase family. BioF subfamily.</text>
</comment>
<comment type="pathway">
    <text evidence="2">Cofactor biosynthesis; biotin biosynthesis.</text>
</comment>
<dbReference type="STRING" id="364199.SAMN04489858_101282"/>
<reference evidence="14 15" key="1">
    <citation type="submission" date="2016-10" db="EMBL/GenBank/DDBJ databases">
        <authorList>
            <person name="de Groot N.N."/>
        </authorList>
    </citation>
    <scope>NUCLEOTIDE SEQUENCE [LARGE SCALE GENOMIC DNA]</scope>
    <source>
        <strain evidence="14 15">DSM 17862</strain>
    </source>
</reference>
<dbReference type="InterPro" id="IPR050087">
    <property type="entry name" value="AON_synthase_class-II"/>
</dbReference>
<dbReference type="GO" id="GO:0008710">
    <property type="term" value="F:8-amino-7-oxononanoate synthase activity"/>
    <property type="evidence" value="ECO:0007669"/>
    <property type="project" value="UniProtKB-EC"/>
</dbReference>
<evidence type="ECO:0000256" key="6">
    <source>
        <dbReference type="ARBA" id="ARBA00022679"/>
    </source>
</evidence>
<dbReference type="PANTHER" id="PTHR13693:SF100">
    <property type="entry name" value="8-AMINO-7-OXONONANOATE SYNTHASE"/>
    <property type="match status" value="1"/>
</dbReference>
<dbReference type="InterPro" id="IPR015422">
    <property type="entry name" value="PyrdxlP-dep_Trfase_small"/>
</dbReference>
<dbReference type="EC" id="2.3.1.47" evidence="5"/>
<sequence>MDRLAPFRQQLDALAQDDRLRRLNLRQGIDFSSNDYIGLASHPALADAVRDALRSGTPVGATGSRLLRGHDDVQAAFEAKAARFFGAEAALGFGGGYVANFAVLTTLPQRGDLLLMDDLSHASTHEGARAGRATQQMFRHNDVGHAEDQIRAWRQSGGTGAVWIAVESLYSMDGDFAPLADLAGLADREGFLLIDEAHATGVYGPDGRGLSHALEGRENVLTLHTLGKALGGSGALICAARPLIDFLINRCRPFIFATAPSPLMAAAGSAALDLLRSEPSRRDRLAGYVRDFRAELARRLPQVATSNSQIMPLIVGQNGPTMDLAARLQDRGFDVRGIRPPTVPQGSSRLRVSLNLNATAADVVRLAETLEEFWPDM</sequence>
<evidence type="ECO:0000256" key="7">
    <source>
        <dbReference type="ARBA" id="ARBA00022756"/>
    </source>
</evidence>
<dbReference type="GO" id="GO:0009102">
    <property type="term" value="P:biotin biosynthetic process"/>
    <property type="evidence" value="ECO:0007669"/>
    <property type="project" value="UniProtKB-KW"/>
</dbReference>
<evidence type="ECO:0000256" key="9">
    <source>
        <dbReference type="ARBA" id="ARBA00032610"/>
    </source>
</evidence>
<dbReference type="SUPFAM" id="SSF53383">
    <property type="entry name" value="PLP-dependent transferases"/>
    <property type="match status" value="1"/>
</dbReference>
<keyword evidence="15" id="KW-1185">Reference proteome</keyword>
<evidence type="ECO:0000256" key="8">
    <source>
        <dbReference type="ARBA" id="ARBA00022898"/>
    </source>
</evidence>
<keyword evidence="7" id="KW-0093">Biotin biosynthesis</keyword>
<organism evidence="14 15">
    <name type="scientific">Paracoccus homiensis</name>
    <dbReference type="NCBI Taxonomy" id="364199"/>
    <lineage>
        <taxon>Bacteria</taxon>
        <taxon>Pseudomonadati</taxon>
        <taxon>Pseudomonadota</taxon>
        <taxon>Alphaproteobacteria</taxon>
        <taxon>Rhodobacterales</taxon>
        <taxon>Paracoccaceae</taxon>
        <taxon>Paracoccus</taxon>
    </lineage>
</organism>
<accession>A0A1H9YRW0</accession>
<evidence type="ECO:0000256" key="3">
    <source>
        <dbReference type="ARBA" id="ARBA00010008"/>
    </source>
</evidence>
<evidence type="ECO:0000256" key="5">
    <source>
        <dbReference type="ARBA" id="ARBA00013187"/>
    </source>
</evidence>
<dbReference type="Proteomes" id="UP000199180">
    <property type="component" value="Unassembled WGS sequence"/>
</dbReference>
<comment type="catalytic activity">
    <reaction evidence="11">
        <text>6-carboxyhexanoyl-[ACP] + L-alanine + H(+) = (8S)-8-amino-7-oxononanoate + holo-[ACP] + CO2</text>
        <dbReference type="Rhea" id="RHEA:42288"/>
        <dbReference type="Rhea" id="RHEA-COMP:9685"/>
        <dbReference type="Rhea" id="RHEA-COMP:9955"/>
        <dbReference type="ChEBI" id="CHEBI:15378"/>
        <dbReference type="ChEBI" id="CHEBI:16526"/>
        <dbReference type="ChEBI" id="CHEBI:57972"/>
        <dbReference type="ChEBI" id="CHEBI:64479"/>
        <dbReference type="ChEBI" id="CHEBI:78846"/>
        <dbReference type="ChEBI" id="CHEBI:149468"/>
        <dbReference type="EC" id="2.3.1.47"/>
    </reaction>
</comment>
<evidence type="ECO:0000259" key="13">
    <source>
        <dbReference type="Pfam" id="PF00155"/>
    </source>
</evidence>
<dbReference type="InterPro" id="IPR015421">
    <property type="entry name" value="PyrdxlP-dep_Trfase_major"/>
</dbReference>
<dbReference type="Pfam" id="PF00155">
    <property type="entry name" value="Aminotran_1_2"/>
    <property type="match status" value="1"/>
</dbReference>
<dbReference type="EMBL" id="FOHO01000001">
    <property type="protein sequence ID" value="SES71907.1"/>
    <property type="molecule type" value="Genomic_DNA"/>
</dbReference>
<evidence type="ECO:0000256" key="1">
    <source>
        <dbReference type="ARBA" id="ARBA00001933"/>
    </source>
</evidence>
<dbReference type="PANTHER" id="PTHR13693">
    <property type="entry name" value="CLASS II AMINOTRANSFERASE/8-AMINO-7-OXONONANOATE SYNTHASE"/>
    <property type="match status" value="1"/>
</dbReference>
<evidence type="ECO:0000256" key="4">
    <source>
        <dbReference type="ARBA" id="ARBA00011738"/>
    </source>
</evidence>
<dbReference type="InterPro" id="IPR004839">
    <property type="entry name" value="Aminotransferase_I/II_large"/>
</dbReference>
<dbReference type="Gene3D" id="3.90.1150.10">
    <property type="entry name" value="Aspartate Aminotransferase, domain 1"/>
    <property type="match status" value="1"/>
</dbReference>
<evidence type="ECO:0000313" key="14">
    <source>
        <dbReference type="EMBL" id="SES71907.1"/>
    </source>
</evidence>
<comment type="cofactor">
    <cofactor evidence="1 12">
        <name>pyridoxal 5'-phosphate</name>
        <dbReference type="ChEBI" id="CHEBI:597326"/>
    </cofactor>
</comment>
<keyword evidence="6" id="KW-0808">Transferase</keyword>
<dbReference type="PROSITE" id="PS00599">
    <property type="entry name" value="AA_TRANSFER_CLASS_2"/>
    <property type="match status" value="1"/>
</dbReference>
<dbReference type="RefSeq" id="WP_090731902.1">
    <property type="nucleotide sequence ID" value="NZ_FOHO01000001.1"/>
</dbReference>
<dbReference type="OrthoDB" id="9807157at2"/>
<name>A0A1H9YRW0_9RHOB</name>
<keyword evidence="8 12" id="KW-0663">Pyridoxal phosphate</keyword>
<gene>
    <name evidence="14" type="ORF">SAMN04489858_101282</name>
</gene>
<proteinExistence type="inferred from homology"/>
<dbReference type="InterPro" id="IPR001917">
    <property type="entry name" value="Aminotrans_II_pyridoxalP_BS"/>
</dbReference>
<evidence type="ECO:0000313" key="15">
    <source>
        <dbReference type="Proteomes" id="UP000199180"/>
    </source>
</evidence>
<evidence type="ECO:0000256" key="2">
    <source>
        <dbReference type="ARBA" id="ARBA00004746"/>
    </source>
</evidence>
<dbReference type="InterPro" id="IPR015424">
    <property type="entry name" value="PyrdxlP-dep_Trfase"/>
</dbReference>
<protein>
    <recommendedName>
        <fullName evidence="5">8-amino-7-oxononanoate synthase</fullName>
        <ecNumber evidence="5">2.3.1.47</ecNumber>
    </recommendedName>
    <alternativeName>
        <fullName evidence="9">7-keto-8-amino-pelargonic acid synthase</fullName>
    </alternativeName>
    <alternativeName>
        <fullName evidence="10">8-amino-7-ketopelargonate synthase</fullName>
    </alternativeName>
</protein>
<comment type="subunit">
    <text evidence="4">Homodimer.</text>
</comment>
<dbReference type="AlphaFoldDB" id="A0A1H9YRW0"/>
<dbReference type="GO" id="GO:0030170">
    <property type="term" value="F:pyridoxal phosphate binding"/>
    <property type="evidence" value="ECO:0007669"/>
    <property type="project" value="InterPro"/>
</dbReference>
<evidence type="ECO:0000256" key="12">
    <source>
        <dbReference type="RuleBase" id="RU003693"/>
    </source>
</evidence>